<gene>
    <name evidence="1" type="ORF">VNO77_24122</name>
</gene>
<accession>A0AAN9L5N6</accession>
<organism evidence="1 2">
    <name type="scientific">Canavalia gladiata</name>
    <name type="common">Sword bean</name>
    <name type="synonym">Dolichos gladiatus</name>
    <dbReference type="NCBI Taxonomy" id="3824"/>
    <lineage>
        <taxon>Eukaryota</taxon>
        <taxon>Viridiplantae</taxon>
        <taxon>Streptophyta</taxon>
        <taxon>Embryophyta</taxon>
        <taxon>Tracheophyta</taxon>
        <taxon>Spermatophyta</taxon>
        <taxon>Magnoliopsida</taxon>
        <taxon>eudicotyledons</taxon>
        <taxon>Gunneridae</taxon>
        <taxon>Pentapetalae</taxon>
        <taxon>rosids</taxon>
        <taxon>fabids</taxon>
        <taxon>Fabales</taxon>
        <taxon>Fabaceae</taxon>
        <taxon>Papilionoideae</taxon>
        <taxon>50 kb inversion clade</taxon>
        <taxon>NPAAA clade</taxon>
        <taxon>indigoferoid/millettioid clade</taxon>
        <taxon>Phaseoleae</taxon>
        <taxon>Canavalia</taxon>
    </lineage>
</organism>
<dbReference type="Proteomes" id="UP001367508">
    <property type="component" value="Unassembled WGS sequence"/>
</dbReference>
<evidence type="ECO:0000313" key="1">
    <source>
        <dbReference type="EMBL" id="KAK7329940.1"/>
    </source>
</evidence>
<keyword evidence="2" id="KW-1185">Reference proteome</keyword>
<proteinExistence type="predicted"/>
<dbReference type="EMBL" id="JAYMYQ010000005">
    <property type="protein sequence ID" value="KAK7329940.1"/>
    <property type="molecule type" value="Genomic_DNA"/>
</dbReference>
<reference evidence="1 2" key="1">
    <citation type="submission" date="2024-01" db="EMBL/GenBank/DDBJ databases">
        <title>The genomes of 5 underutilized Papilionoideae crops provide insights into root nodulation and disease resistanc.</title>
        <authorList>
            <person name="Jiang F."/>
        </authorList>
    </citation>
    <scope>NUCLEOTIDE SEQUENCE [LARGE SCALE GENOMIC DNA]</scope>
    <source>
        <strain evidence="1">LVBAO_FW01</strain>
        <tissue evidence="1">Leaves</tissue>
    </source>
</reference>
<dbReference type="AlphaFoldDB" id="A0AAN9L5N6"/>
<name>A0AAN9L5N6_CANGL</name>
<protein>
    <submittedName>
        <fullName evidence="1">Uncharacterized protein</fullName>
    </submittedName>
</protein>
<comment type="caution">
    <text evidence="1">The sequence shown here is derived from an EMBL/GenBank/DDBJ whole genome shotgun (WGS) entry which is preliminary data.</text>
</comment>
<sequence>MGCVYIYREDNTTLIHMDCLFSLFCDSDFLHNFRSFADSKFAPAPSYSLFFWEYVDSLRMGAVVTTVPCGLYFEWNRFS</sequence>
<evidence type="ECO:0000313" key="2">
    <source>
        <dbReference type="Proteomes" id="UP001367508"/>
    </source>
</evidence>